<organism evidence="2">
    <name type="scientific">Oryza brachyantha</name>
    <name type="common">malo sina</name>
    <dbReference type="NCBI Taxonomy" id="4533"/>
    <lineage>
        <taxon>Eukaryota</taxon>
        <taxon>Viridiplantae</taxon>
        <taxon>Streptophyta</taxon>
        <taxon>Embryophyta</taxon>
        <taxon>Tracheophyta</taxon>
        <taxon>Spermatophyta</taxon>
        <taxon>Magnoliopsida</taxon>
        <taxon>Liliopsida</taxon>
        <taxon>Poales</taxon>
        <taxon>Poaceae</taxon>
        <taxon>BOP clade</taxon>
        <taxon>Oryzoideae</taxon>
        <taxon>Oryzeae</taxon>
        <taxon>Oryzinae</taxon>
        <taxon>Oryza</taxon>
    </lineage>
</organism>
<accession>J3MTZ9</accession>
<keyword evidence="3" id="KW-1185">Reference proteome</keyword>
<evidence type="ECO:0000313" key="2">
    <source>
        <dbReference type="EnsemblPlants" id="OB08G25800.1"/>
    </source>
</evidence>
<dbReference type="HOGENOM" id="CLU_2240766_0_0_1"/>
<feature type="region of interest" description="Disordered" evidence="1">
    <location>
        <begin position="74"/>
        <end position="105"/>
    </location>
</feature>
<dbReference type="EnsemblPlants" id="OB08G25800.1">
    <property type="protein sequence ID" value="OB08G25800.1"/>
    <property type="gene ID" value="OB08G25800"/>
</dbReference>
<protein>
    <submittedName>
        <fullName evidence="2">Uncharacterized protein</fullName>
    </submittedName>
</protein>
<proteinExistence type="predicted"/>
<reference evidence="2" key="2">
    <citation type="submission" date="2013-04" db="UniProtKB">
        <authorList>
            <consortium name="EnsemblPlants"/>
        </authorList>
    </citation>
    <scope>IDENTIFICATION</scope>
</reference>
<dbReference type="AlphaFoldDB" id="J3MTZ9"/>
<reference evidence="2" key="1">
    <citation type="journal article" date="2013" name="Nat. Commun.">
        <title>Whole-genome sequencing of Oryza brachyantha reveals mechanisms underlying Oryza genome evolution.</title>
        <authorList>
            <person name="Chen J."/>
            <person name="Huang Q."/>
            <person name="Gao D."/>
            <person name="Wang J."/>
            <person name="Lang Y."/>
            <person name="Liu T."/>
            <person name="Li B."/>
            <person name="Bai Z."/>
            <person name="Luis Goicoechea J."/>
            <person name="Liang C."/>
            <person name="Chen C."/>
            <person name="Zhang W."/>
            <person name="Sun S."/>
            <person name="Liao Y."/>
            <person name="Zhang X."/>
            <person name="Yang L."/>
            <person name="Song C."/>
            <person name="Wang M."/>
            <person name="Shi J."/>
            <person name="Liu G."/>
            <person name="Liu J."/>
            <person name="Zhou H."/>
            <person name="Zhou W."/>
            <person name="Yu Q."/>
            <person name="An N."/>
            <person name="Chen Y."/>
            <person name="Cai Q."/>
            <person name="Wang B."/>
            <person name="Liu B."/>
            <person name="Min J."/>
            <person name="Huang Y."/>
            <person name="Wu H."/>
            <person name="Li Z."/>
            <person name="Zhang Y."/>
            <person name="Yin Y."/>
            <person name="Song W."/>
            <person name="Jiang J."/>
            <person name="Jackson S.A."/>
            <person name="Wing R.A."/>
            <person name="Wang J."/>
            <person name="Chen M."/>
        </authorList>
    </citation>
    <scope>NUCLEOTIDE SEQUENCE [LARGE SCALE GENOMIC DNA]</scope>
    <source>
        <strain evidence="2">cv. IRGC 101232</strain>
    </source>
</reference>
<sequence>MADWQTGLPKATWATQGGHCGNELETGLPLSLSSSSWLGDKTKNKMVGKVIRDSWKDNLSFPFKDTATLLQATGERKTHNTAHTTNNKDPGVSPVILLLPSSPPL</sequence>
<dbReference type="Proteomes" id="UP000006038">
    <property type="component" value="Chromosome 8"/>
</dbReference>
<name>J3MTZ9_ORYBR</name>
<feature type="region of interest" description="Disordered" evidence="1">
    <location>
        <begin position="1"/>
        <end position="20"/>
    </location>
</feature>
<evidence type="ECO:0000256" key="1">
    <source>
        <dbReference type="SAM" id="MobiDB-lite"/>
    </source>
</evidence>
<evidence type="ECO:0000313" key="3">
    <source>
        <dbReference type="Proteomes" id="UP000006038"/>
    </source>
</evidence>
<dbReference type="Gramene" id="OB08G25800.1">
    <property type="protein sequence ID" value="OB08G25800.1"/>
    <property type="gene ID" value="OB08G25800"/>
</dbReference>
<feature type="compositionally biased region" description="Low complexity" evidence="1">
    <location>
        <begin position="81"/>
        <end position="105"/>
    </location>
</feature>